<accession>A0A6J4QR27</accession>
<feature type="compositionally biased region" description="Basic and acidic residues" evidence="1">
    <location>
        <begin position="1"/>
        <end position="12"/>
    </location>
</feature>
<feature type="region of interest" description="Disordered" evidence="1">
    <location>
        <begin position="84"/>
        <end position="189"/>
    </location>
</feature>
<gene>
    <name evidence="2" type="ORF">AVDCRST_MAG78-2974</name>
</gene>
<feature type="non-terminal residue" evidence="2">
    <location>
        <position position="189"/>
    </location>
</feature>
<sequence length="189" mass="21523">GNQRTDTLDHAPRHAPGAFGQRPPRSAGRPPDLRLGPRLRLRDGLRGSRCPRPGPPGPLRPAGLRGGFLGYGVRGATVRGEQLGYGRRRYRRPRRHPGRRPVLWHRGPLRPPRRHHRRRLRRRVPPAPRADALRGRSATGQERQGRALGLAKELTRRGRSPRRLPVQRRGPGNPWSTQRDRLRYSAVRV</sequence>
<name>A0A6J4QR27_9ACTN</name>
<feature type="compositionally biased region" description="Basic residues" evidence="1">
    <location>
        <begin position="157"/>
        <end position="166"/>
    </location>
</feature>
<organism evidence="2">
    <name type="scientific">uncultured Rubrobacteraceae bacterium</name>
    <dbReference type="NCBI Taxonomy" id="349277"/>
    <lineage>
        <taxon>Bacteria</taxon>
        <taxon>Bacillati</taxon>
        <taxon>Actinomycetota</taxon>
        <taxon>Rubrobacteria</taxon>
        <taxon>Rubrobacterales</taxon>
        <taxon>Rubrobacteraceae</taxon>
        <taxon>environmental samples</taxon>
    </lineage>
</organism>
<feature type="non-terminal residue" evidence="2">
    <location>
        <position position="1"/>
    </location>
</feature>
<dbReference type="EMBL" id="CADCVB010000194">
    <property type="protein sequence ID" value="CAA9446964.1"/>
    <property type="molecule type" value="Genomic_DNA"/>
</dbReference>
<feature type="region of interest" description="Disordered" evidence="1">
    <location>
        <begin position="1"/>
        <end position="64"/>
    </location>
</feature>
<proteinExistence type="predicted"/>
<reference evidence="2" key="1">
    <citation type="submission" date="2020-02" db="EMBL/GenBank/DDBJ databases">
        <authorList>
            <person name="Meier V. D."/>
        </authorList>
    </citation>
    <scope>NUCLEOTIDE SEQUENCE</scope>
    <source>
        <strain evidence="2">AVDCRST_MAG78</strain>
    </source>
</reference>
<evidence type="ECO:0000313" key="2">
    <source>
        <dbReference type="EMBL" id="CAA9446964.1"/>
    </source>
</evidence>
<protein>
    <submittedName>
        <fullName evidence="2">Probable membrane protein NMA1128</fullName>
    </submittedName>
</protein>
<dbReference type="AlphaFoldDB" id="A0A6J4QR27"/>
<feature type="compositionally biased region" description="Low complexity" evidence="1">
    <location>
        <begin position="28"/>
        <end position="38"/>
    </location>
</feature>
<feature type="compositionally biased region" description="Basic residues" evidence="1">
    <location>
        <begin position="86"/>
        <end position="124"/>
    </location>
</feature>
<evidence type="ECO:0000256" key="1">
    <source>
        <dbReference type="SAM" id="MobiDB-lite"/>
    </source>
</evidence>